<reference evidence="3 4" key="1">
    <citation type="journal article" date="2021" name="Nat. Commun.">
        <title>Genetic determinants of endophytism in the Arabidopsis root mycobiome.</title>
        <authorList>
            <person name="Mesny F."/>
            <person name="Miyauchi S."/>
            <person name="Thiergart T."/>
            <person name="Pickel B."/>
            <person name="Atanasova L."/>
            <person name="Karlsson M."/>
            <person name="Huettel B."/>
            <person name="Barry K.W."/>
            <person name="Haridas S."/>
            <person name="Chen C."/>
            <person name="Bauer D."/>
            <person name="Andreopoulos W."/>
            <person name="Pangilinan J."/>
            <person name="LaButti K."/>
            <person name="Riley R."/>
            <person name="Lipzen A."/>
            <person name="Clum A."/>
            <person name="Drula E."/>
            <person name="Henrissat B."/>
            <person name="Kohler A."/>
            <person name="Grigoriev I.V."/>
            <person name="Martin F.M."/>
            <person name="Hacquard S."/>
        </authorList>
    </citation>
    <scope>NUCLEOTIDE SEQUENCE [LARGE SCALE GENOMIC DNA]</scope>
    <source>
        <strain evidence="3 4">MPI-CAGE-CH-0241</strain>
    </source>
</reference>
<dbReference type="InterPro" id="IPR002933">
    <property type="entry name" value="Peptidase_M20"/>
</dbReference>
<evidence type="ECO:0000256" key="2">
    <source>
        <dbReference type="ARBA" id="ARBA00022801"/>
    </source>
</evidence>
<keyword evidence="4" id="KW-1185">Reference proteome</keyword>
<evidence type="ECO:0000313" key="3">
    <source>
        <dbReference type="EMBL" id="KAH6877072.1"/>
    </source>
</evidence>
<dbReference type="InterPro" id="IPR010158">
    <property type="entry name" value="Amidase_Cbmase"/>
</dbReference>
<dbReference type="PANTHER" id="PTHR32494:SF5">
    <property type="entry name" value="ALLANTOATE AMIDOHYDROLASE"/>
    <property type="match status" value="1"/>
</dbReference>
<dbReference type="OrthoDB" id="4676at2759"/>
<evidence type="ECO:0000256" key="1">
    <source>
        <dbReference type="ARBA" id="ARBA00006247"/>
    </source>
</evidence>
<evidence type="ECO:0000313" key="4">
    <source>
        <dbReference type="Proteomes" id="UP000777438"/>
    </source>
</evidence>
<dbReference type="Gene3D" id="3.30.70.360">
    <property type="match status" value="1"/>
</dbReference>
<keyword evidence="2" id="KW-0378">Hydrolase</keyword>
<proteinExistence type="inferred from homology"/>
<dbReference type="CDD" id="cd03884">
    <property type="entry name" value="M20_bAS"/>
    <property type="match status" value="1"/>
</dbReference>
<dbReference type="PIRSF" id="PIRSF001235">
    <property type="entry name" value="Amidase_carbamoylase"/>
    <property type="match status" value="1"/>
</dbReference>
<sequence length="454" mass="48808">MALQNAQPTANVPAVSIDRERLMEDIHHTAQYGQGQRWGELPTEIGMARLALSDSDKLVRDWFVETVKQYGCDVTVDAMGNIFAVRPGKQQGLPTMMGSHLDTQPAGGRYDGILGVLSGVAALRALHEAGIETEYPMGVVNWTNEEGARFPQCMMASGVWAGATDIGQVHQIADIDDANATVKSELERIGYLGTTPAHYSATPMAAHFELHIEQGPILEASNQCIGAVEGVQASKWFTITVTGRDSHTGATNFENRSDALLTSAQMIVRSHQVATEFASLASTGLLSLEPGSTNTVPGVVTFSLDLRSSEDAKIAEMEKILRQDFERIAKGETVGTVTAGCTRGLGCQVSWKVDSDAKVANFDAECIQCIEKGSEALFGANAASLTRRMYSGAGHDSVHTSTRVPTAMIFVPCREGVTHNPTEYCSPEDCGNGAQVLLNAVLRYDKLRSTKARL</sequence>
<accession>A0A9P8VUA9</accession>
<gene>
    <name evidence="3" type="ORF">B0T10DRAFT_520522</name>
</gene>
<dbReference type="NCBIfam" id="TIGR01879">
    <property type="entry name" value="hydantase"/>
    <property type="match status" value="1"/>
</dbReference>
<comment type="similarity">
    <text evidence="1">Belongs to the peptidase M20A family.</text>
</comment>
<dbReference type="Pfam" id="PF01546">
    <property type="entry name" value="Peptidase_M20"/>
    <property type="match status" value="1"/>
</dbReference>
<dbReference type="InterPro" id="IPR036264">
    <property type="entry name" value="Bact_exopeptidase_dim_dom"/>
</dbReference>
<dbReference type="GO" id="GO:0016813">
    <property type="term" value="F:hydrolase activity, acting on carbon-nitrogen (but not peptide) bonds, in linear amidines"/>
    <property type="evidence" value="ECO:0007669"/>
    <property type="project" value="InterPro"/>
</dbReference>
<dbReference type="Gene3D" id="3.40.630.10">
    <property type="entry name" value="Zn peptidases"/>
    <property type="match status" value="1"/>
</dbReference>
<dbReference type="SUPFAM" id="SSF53187">
    <property type="entry name" value="Zn-dependent exopeptidases"/>
    <property type="match status" value="1"/>
</dbReference>
<comment type="caution">
    <text evidence="3">The sequence shown here is derived from an EMBL/GenBank/DDBJ whole genome shotgun (WGS) entry which is preliminary data.</text>
</comment>
<dbReference type="PANTHER" id="PTHR32494">
    <property type="entry name" value="ALLANTOATE DEIMINASE-RELATED"/>
    <property type="match status" value="1"/>
</dbReference>
<dbReference type="SUPFAM" id="SSF55031">
    <property type="entry name" value="Bacterial exopeptidase dimerisation domain"/>
    <property type="match status" value="1"/>
</dbReference>
<protein>
    <recommendedName>
        <fullName evidence="5">Beta-alanine synthase</fullName>
    </recommendedName>
</protein>
<evidence type="ECO:0008006" key="5">
    <source>
        <dbReference type="Google" id="ProtNLM"/>
    </source>
</evidence>
<name>A0A9P8VUA9_9HYPO</name>
<dbReference type="EMBL" id="JAGPYM010000031">
    <property type="protein sequence ID" value="KAH6877072.1"/>
    <property type="molecule type" value="Genomic_DNA"/>
</dbReference>
<dbReference type="AlphaFoldDB" id="A0A9P8VUA9"/>
<organism evidence="3 4">
    <name type="scientific">Thelonectria olida</name>
    <dbReference type="NCBI Taxonomy" id="1576542"/>
    <lineage>
        <taxon>Eukaryota</taxon>
        <taxon>Fungi</taxon>
        <taxon>Dikarya</taxon>
        <taxon>Ascomycota</taxon>
        <taxon>Pezizomycotina</taxon>
        <taxon>Sordariomycetes</taxon>
        <taxon>Hypocreomycetidae</taxon>
        <taxon>Hypocreales</taxon>
        <taxon>Nectriaceae</taxon>
        <taxon>Thelonectria</taxon>
    </lineage>
</organism>
<dbReference type="Proteomes" id="UP000777438">
    <property type="component" value="Unassembled WGS sequence"/>
</dbReference>